<evidence type="ECO:0000313" key="3">
    <source>
        <dbReference type="Proteomes" id="UP000733379"/>
    </source>
</evidence>
<reference evidence="2 3" key="1">
    <citation type="submission" date="2021-06" db="EMBL/GenBank/DDBJ databases">
        <title>Actinomycetes sequencing.</title>
        <authorList>
            <person name="Shan Q."/>
        </authorList>
    </citation>
    <scope>NUCLEOTIDE SEQUENCE [LARGE SCALE GENOMIC DNA]</scope>
    <source>
        <strain evidence="2 3">NEAU-G5</strain>
    </source>
</reference>
<evidence type="ECO:0000259" key="1">
    <source>
        <dbReference type="PROSITE" id="PS50531"/>
    </source>
</evidence>
<organism evidence="2 3">
    <name type="scientific">Nocardia albiluteola</name>
    <dbReference type="NCBI Taxonomy" id="2842303"/>
    <lineage>
        <taxon>Bacteria</taxon>
        <taxon>Bacillati</taxon>
        <taxon>Actinomycetota</taxon>
        <taxon>Actinomycetes</taxon>
        <taxon>Mycobacteriales</taxon>
        <taxon>Nocardiaceae</taxon>
        <taxon>Nocardia</taxon>
    </lineage>
</organism>
<dbReference type="PROSITE" id="PS50531">
    <property type="entry name" value="HTH_IS21"/>
    <property type="match status" value="1"/>
</dbReference>
<dbReference type="InterPro" id="IPR017894">
    <property type="entry name" value="HTH_IS21_transposase_type"/>
</dbReference>
<dbReference type="Proteomes" id="UP000733379">
    <property type="component" value="Unassembled WGS sequence"/>
</dbReference>
<keyword evidence="3" id="KW-1185">Reference proteome</keyword>
<dbReference type="RefSeq" id="WP_215923878.1">
    <property type="nucleotide sequence ID" value="NZ_JAHKNI010000025.1"/>
</dbReference>
<dbReference type="EMBL" id="JAHKNI010000025">
    <property type="protein sequence ID" value="MBU3067800.1"/>
    <property type="molecule type" value="Genomic_DNA"/>
</dbReference>
<proteinExistence type="predicted"/>
<comment type="caution">
    <text evidence="2">The sequence shown here is derived from an EMBL/GenBank/DDBJ whole genome shotgun (WGS) entry which is preliminary data.</text>
</comment>
<name>A0ABS6BDG0_9NOCA</name>
<gene>
    <name evidence="2" type="ORF">KO481_40560</name>
</gene>
<protein>
    <submittedName>
        <fullName evidence="2">Helix-turn-helix domain-containing protein</fullName>
    </submittedName>
</protein>
<feature type="domain" description="HTH IS21-type" evidence="1">
    <location>
        <begin position="22"/>
        <end position="85"/>
    </location>
</feature>
<dbReference type="Pfam" id="PF13384">
    <property type="entry name" value="HTH_23"/>
    <property type="match status" value="1"/>
</dbReference>
<accession>A0ABS6BDG0</accession>
<sequence>MIAEVSEPPVQRTDKWAVRTRERYAAVHALLDGGMSLRAIGARLGLARGTVRRFARAASVEELLVNTGTGRRRSVFEEFKPYLHQ</sequence>
<evidence type="ECO:0000313" key="2">
    <source>
        <dbReference type="EMBL" id="MBU3067800.1"/>
    </source>
</evidence>